<evidence type="ECO:0000256" key="1">
    <source>
        <dbReference type="ARBA" id="ARBA00022723"/>
    </source>
</evidence>
<proteinExistence type="predicted"/>
<protein>
    <recommendedName>
        <fullName evidence="3">Tyrosinase copper-binding domain-containing protein</fullName>
    </recommendedName>
</protein>
<evidence type="ECO:0000313" key="5">
    <source>
        <dbReference type="Proteomes" id="UP001201980"/>
    </source>
</evidence>
<dbReference type="AlphaFoldDB" id="A0AAD5S043"/>
<dbReference type="GO" id="GO:0016491">
    <property type="term" value="F:oxidoreductase activity"/>
    <property type="evidence" value="ECO:0007669"/>
    <property type="project" value="UniProtKB-KW"/>
</dbReference>
<evidence type="ECO:0000259" key="3">
    <source>
        <dbReference type="Pfam" id="PF00264"/>
    </source>
</evidence>
<dbReference type="Proteomes" id="UP001201980">
    <property type="component" value="Unassembled WGS sequence"/>
</dbReference>
<evidence type="ECO:0000256" key="2">
    <source>
        <dbReference type="ARBA" id="ARBA00023002"/>
    </source>
</evidence>
<dbReference type="Pfam" id="PF00264">
    <property type="entry name" value="Tyrosinase"/>
    <property type="match status" value="1"/>
</dbReference>
<keyword evidence="1" id="KW-0479">Metal-binding</keyword>
<organism evidence="4 5">
    <name type="scientific">Zalerion maritima</name>
    <dbReference type="NCBI Taxonomy" id="339359"/>
    <lineage>
        <taxon>Eukaryota</taxon>
        <taxon>Fungi</taxon>
        <taxon>Dikarya</taxon>
        <taxon>Ascomycota</taxon>
        <taxon>Pezizomycotina</taxon>
        <taxon>Sordariomycetes</taxon>
        <taxon>Lulworthiomycetidae</taxon>
        <taxon>Lulworthiales</taxon>
        <taxon>Lulworthiaceae</taxon>
        <taxon>Zalerion</taxon>
    </lineage>
</organism>
<dbReference type="EMBL" id="JAKWBI020000101">
    <property type="protein sequence ID" value="KAJ2902810.1"/>
    <property type="molecule type" value="Genomic_DNA"/>
</dbReference>
<name>A0AAD5S043_9PEZI</name>
<dbReference type="PANTHER" id="PTHR11474:SF125">
    <property type="entry name" value="N-ACETYL-6-HYDROXYTRYPTOPHAN OXIDASE IVOB-RELATED"/>
    <property type="match status" value="1"/>
</dbReference>
<accession>A0AAD5S043</accession>
<dbReference type="InterPro" id="IPR008922">
    <property type="entry name" value="Di-copper_centre_dom_sf"/>
</dbReference>
<keyword evidence="5" id="KW-1185">Reference proteome</keyword>
<sequence length="334" mass="35789">MPMLATSYESLLTTGPRLRSQEGSNALDTSKFATVLGAAAPIFSEVEAITGHYKGNRFGGDAVDRLQLASYPKLIKSATQCLMTKPAITPRPEVAPGAKSKYDDFVAVYINYSSLPYWNWGKYTDGPLNSALFDGSDHSLGGVGSKIDYIGVPITGAPEPYDLIPPGNGGDCMVEGPFVNYTVNLGSVAGVIPSVTANPHPDGLGYNPRCISHVSAAVTATNCTYRRVRPQQVGRSHRWHFTVGGDPGGDFFTSPGDPAFCLHHGMIDRVWWIWQMQEMEESAKAVAGTLTLFSNPPSRNGTLEDDVDIGSVAGAKNLGGLLDTMDGPFCYIYV</sequence>
<reference evidence="4" key="1">
    <citation type="submission" date="2022-07" db="EMBL/GenBank/DDBJ databases">
        <title>Draft genome sequence of Zalerion maritima ATCC 34329, a (micro)plastics degrading marine fungus.</title>
        <authorList>
            <person name="Paco A."/>
            <person name="Goncalves M.F.M."/>
            <person name="Rocha-Santos T.A.P."/>
            <person name="Alves A."/>
        </authorList>
    </citation>
    <scope>NUCLEOTIDE SEQUENCE</scope>
    <source>
        <strain evidence="4">ATCC 34329</strain>
    </source>
</reference>
<dbReference type="GO" id="GO:0046872">
    <property type="term" value="F:metal ion binding"/>
    <property type="evidence" value="ECO:0007669"/>
    <property type="project" value="UniProtKB-KW"/>
</dbReference>
<dbReference type="InterPro" id="IPR050316">
    <property type="entry name" value="Tyrosinase/Hemocyanin"/>
</dbReference>
<keyword evidence="2" id="KW-0560">Oxidoreductase</keyword>
<feature type="domain" description="Tyrosinase copper-binding" evidence="3">
    <location>
        <begin position="114"/>
        <end position="276"/>
    </location>
</feature>
<gene>
    <name evidence="4" type="ORF">MKZ38_000091</name>
</gene>
<dbReference type="InterPro" id="IPR002227">
    <property type="entry name" value="Tyrosinase_Cu-bd"/>
</dbReference>
<evidence type="ECO:0000313" key="4">
    <source>
        <dbReference type="EMBL" id="KAJ2902810.1"/>
    </source>
</evidence>
<dbReference type="Gene3D" id="1.10.1280.10">
    <property type="entry name" value="Di-copper center containing domain from catechol oxidase"/>
    <property type="match status" value="1"/>
</dbReference>
<dbReference type="SUPFAM" id="SSF48056">
    <property type="entry name" value="Di-copper centre-containing domain"/>
    <property type="match status" value="1"/>
</dbReference>
<dbReference type="PANTHER" id="PTHR11474">
    <property type="entry name" value="TYROSINASE FAMILY MEMBER"/>
    <property type="match status" value="1"/>
</dbReference>
<comment type="caution">
    <text evidence="4">The sequence shown here is derived from an EMBL/GenBank/DDBJ whole genome shotgun (WGS) entry which is preliminary data.</text>
</comment>